<keyword evidence="2" id="KW-0732">Signal</keyword>
<evidence type="ECO:0000256" key="1">
    <source>
        <dbReference type="SAM" id="Phobius"/>
    </source>
</evidence>
<reference evidence="5" key="2">
    <citation type="submission" date="2020-12" db="UniProtKB">
        <authorList>
            <consortium name="WormBaseParasite"/>
        </authorList>
    </citation>
    <scope>IDENTIFICATION</scope>
</reference>
<keyword evidence="1" id="KW-1133">Transmembrane helix</keyword>
<protein>
    <submittedName>
        <fullName evidence="3 5">Uncharacterized protein</fullName>
    </submittedName>
</protein>
<organism evidence="3">
    <name type="scientific">Strongyloides ratti</name>
    <name type="common">Parasitic roundworm</name>
    <dbReference type="NCBI Taxonomy" id="34506"/>
    <lineage>
        <taxon>Eukaryota</taxon>
        <taxon>Metazoa</taxon>
        <taxon>Ecdysozoa</taxon>
        <taxon>Nematoda</taxon>
        <taxon>Chromadorea</taxon>
        <taxon>Rhabditida</taxon>
        <taxon>Tylenchina</taxon>
        <taxon>Panagrolaimomorpha</taxon>
        <taxon>Strongyloidoidea</taxon>
        <taxon>Strongyloididae</taxon>
        <taxon>Strongyloides</taxon>
    </lineage>
</organism>
<dbReference type="RefSeq" id="XP_024510873.1">
    <property type="nucleotide sequence ID" value="XM_024645412.1"/>
</dbReference>
<evidence type="ECO:0000313" key="5">
    <source>
        <dbReference type="WBParaSite" id="SRAE_X000100000.1"/>
    </source>
</evidence>
<dbReference type="GeneID" id="36384057"/>
<dbReference type="Proteomes" id="UP000035682">
    <property type="component" value="Unplaced"/>
</dbReference>
<proteinExistence type="predicted"/>
<feature type="chain" id="PRO_5015031126" evidence="2">
    <location>
        <begin position="17"/>
        <end position="276"/>
    </location>
</feature>
<keyword evidence="1" id="KW-0812">Transmembrane</keyword>
<dbReference type="WBParaSite" id="SRAE_X000100000.1">
    <property type="protein sequence ID" value="SRAE_X000100000.1"/>
    <property type="gene ID" value="WBGene00266563"/>
</dbReference>
<evidence type="ECO:0000313" key="6">
    <source>
        <dbReference type="WormBase" id="SRAE_X000100000"/>
    </source>
</evidence>
<keyword evidence="4" id="KW-1185">Reference proteome</keyword>
<accession>A0A090LTY8</accession>
<dbReference type="OrthoDB" id="5912739at2759"/>
<dbReference type="AlphaFoldDB" id="A0A090LTY8"/>
<evidence type="ECO:0000313" key="3">
    <source>
        <dbReference type="EMBL" id="CEF71677.1"/>
    </source>
</evidence>
<feature type="signal peptide" evidence="2">
    <location>
        <begin position="1"/>
        <end position="16"/>
    </location>
</feature>
<dbReference type="CTD" id="36384057"/>
<gene>
    <name evidence="3 5 6" type="ORF">SRAE_X000100000</name>
</gene>
<feature type="transmembrane region" description="Helical" evidence="1">
    <location>
        <begin position="253"/>
        <end position="275"/>
    </location>
</feature>
<sequence length="276" mass="31588">MKFYFNCLFIILVIFGFETKQQESTCDFTSLVKCFIEVLDEWTWTLYELSDIKKNMVGITNDQCQHLRKLEICMDDGNENPHSCTHKEVVEVSNTVSDLITHRKNAGSFLKSYYLLSFACSNEGQKLINENEECFRSEHISEMTISAGTYLSEKFLESDKEDDDICNDLNEKMDEYKEALRQACNKRAQYLMCKSLESMFKGLHADKLEGCDLNCGSIDELDEEQESEIHEVQNEAEMGQPNALLNVASYSQIGGSLSILPIIIVFVLSAIYLNFL</sequence>
<dbReference type="OMA" id="ENQCEHL"/>
<evidence type="ECO:0000256" key="2">
    <source>
        <dbReference type="SAM" id="SignalP"/>
    </source>
</evidence>
<name>A0A090LTY8_STRRB</name>
<reference evidence="3 4" key="1">
    <citation type="submission" date="2014-09" db="EMBL/GenBank/DDBJ databases">
        <authorList>
            <person name="Martin A.A."/>
        </authorList>
    </citation>
    <scope>NUCLEOTIDE SEQUENCE</scope>
    <source>
        <strain evidence="4">ED321</strain>
        <strain evidence="3">ED321 Heterogonic</strain>
    </source>
</reference>
<dbReference type="WormBase" id="SRAE_X000100000">
    <property type="protein sequence ID" value="SRP11515"/>
    <property type="gene ID" value="WBGene00266563"/>
</dbReference>
<keyword evidence="1" id="KW-0472">Membrane</keyword>
<evidence type="ECO:0000313" key="4">
    <source>
        <dbReference type="Proteomes" id="UP000035682"/>
    </source>
</evidence>
<dbReference type="EMBL" id="LN609530">
    <property type="protein sequence ID" value="CEF71677.1"/>
    <property type="molecule type" value="Genomic_DNA"/>
</dbReference>